<keyword evidence="1" id="KW-0802">TPR repeat</keyword>
<protein>
    <submittedName>
        <fullName evidence="3">CHAT domain-containing protein</fullName>
    </submittedName>
</protein>
<dbReference type="PANTHER" id="PTHR10098">
    <property type="entry name" value="RAPSYN-RELATED"/>
    <property type="match status" value="1"/>
</dbReference>
<dbReference type="InterPro" id="IPR011990">
    <property type="entry name" value="TPR-like_helical_dom_sf"/>
</dbReference>
<accession>A0ABR8AQB8</accession>
<feature type="repeat" description="TPR" evidence="1">
    <location>
        <begin position="554"/>
        <end position="587"/>
    </location>
</feature>
<name>A0ABR8AQB8_9CYAN</name>
<reference evidence="3 4" key="1">
    <citation type="journal article" date="2020" name="ISME J.">
        <title>Comparative genomics reveals insights into cyanobacterial evolution and habitat adaptation.</title>
        <authorList>
            <person name="Chen M.Y."/>
            <person name="Teng W.K."/>
            <person name="Zhao L."/>
            <person name="Hu C.X."/>
            <person name="Zhou Y.K."/>
            <person name="Han B.P."/>
            <person name="Song L.R."/>
            <person name="Shu W.S."/>
        </authorList>
    </citation>
    <scope>NUCLEOTIDE SEQUENCE [LARGE SCALE GENOMIC DNA]</scope>
    <source>
        <strain evidence="3 4">FACHB-288</strain>
    </source>
</reference>
<feature type="repeat" description="TPR" evidence="1">
    <location>
        <begin position="394"/>
        <end position="427"/>
    </location>
</feature>
<keyword evidence="4" id="KW-1185">Reference proteome</keyword>
<feature type="repeat" description="TPR" evidence="1">
    <location>
        <begin position="154"/>
        <end position="187"/>
    </location>
</feature>
<evidence type="ECO:0000313" key="3">
    <source>
        <dbReference type="EMBL" id="MBD2200861.1"/>
    </source>
</evidence>
<feature type="repeat" description="TPR" evidence="1">
    <location>
        <begin position="234"/>
        <end position="267"/>
    </location>
</feature>
<proteinExistence type="predicted"/>
<feature type="repeat" description="TPR" evidence="1">
    <location>
        <begin position="74"/>
        <end position="107"/>
    </location>
</feature>
<dbReference type="InterPro" id="IPR019734">
    <property type="entry name" value="TPR_rpt"/>
</dbReference>
<dbReference type="Pfam" id="PF13424">
    <property type="entry name" value="TPR_12"/>
    <property type="match status" value="7"/>
</dbReference>
<dbReference type="RefSeq" id="WP_190552130.1">
    <property type="nucleotide sequence ID" value="NZ_CAWPNO010000027.1"/>
</dbReference>
<gene>
    <name evidence="3" type="ORF">H6G24_36380</name>
</gene>
<dbReference type="PANTHER" id="PTHR10098:SF108">
    <property type="entry name" value="TETRATRICOPEPTIDE REPEAT PROTEIN 28"/>
    <property type="match status" value="1"/>
</dbReference>
<dbReference type="EMBL" id="JACJQH010000122">
    <property type="protein sequence ID" value="MBD2200861.1"/>
    <property type="molecule type" value="Genomic_DNA"/>
</dbReference>
<sequence length="1115" mass="124223">MHSQKLALGIVAFVGKSRINSVGKFAVVLLLSLTLPVLVVAESREVALAKLNQVIAQTQPEEEQRQQKLELQELLQLSQLGVEHYNKKRYQEALEIFQKTLTIARKYQIDAAEVAILNKIGHTYLHLEKHSDALKYFQQALTVSKQMGDKVLEGKNLNDIGFFYGSLKQYTKALDFYQQALQVRKQNGDKAGEATTLSNISLSYYDLAQSSKAVEYMQQALAIRKQIGDRELERTILYNAGLLYDKLQQYTKALEFYQQVVAINRQIEDKAAEGSILGNIGNVYFSLGEYSKALECYQQAREIYKQFGKKAEEGIALSNIGAVYQVLGESAQSLEFLQKGLVLLEQIDEKNEKGKVINNIGVVYRKLGEYPKALELFQQALMIQKQVRDKLGEVPTLNGIGSVYNSLGQYSKALDFYQQALAICKQVGDRAGEGTTLSNIASVYDGLGQHLKALKLYKQALDIHREIGNKIEEGNTLDSMAGVASILELKAEALKLFQLALDIRKQIGDRLGEATTLNNIGSVYESSEEYAKALDFFQQAREKYRQISNKPGEGTTLHNIGSVYDSWGQYPKALEFYQQALIINKKLGSKDKEAASLSNIGYVYLRTGERAKAIENLSASVDALELLRLGLKDADKISIIDTQINVYKVLQQAYITQNQYEEALEISERGRARAFVELLAEKQQTQVQPKTTINQLKQIAKEQNATLVEYSIIDEEFKIEGKKQWLESQLYIWVVKPTGEVEFKSVDLRKQNTTIASLIPLFRKSINIASRNAGELIFKPGDRVRFKDDPSSAQPWEVISFDAKKQEIAVTHPTFAPGSTPTIRSIKEVDDSKQAPLQELHKLLIEPIAEFLPAKATDKIIFIPQAELFSVPFAALQDKKGKFLIEKHTILTSPSIQVLDLTRKQRQKLSSNVKEALVVGNPNPMPQPFGALKYATSEAQSIAKLYNTQAIIDNAATESAIVAKMPDARVIHLATHGDFNDTKGLESKIVLAPDAKNDGFLTAGEIFDLFGQPNSKTSLHAELVVLSACDTGRGEISGDGVIGLSRSLISAGVPSVIVSLWAVDDAETRFLMEEFYQQLKNNDKATALRNAMLATKEKNPNPQYWAAFTLIGEAN</sequence>
<feature type="repeat" description="TPR" evidence="1">
    <location>
        <begin position="114"/>
        <end position="147"/>
    </location>
</feature>
<evidence type="ECO:0000313" key="4">
    <source>
        <dbReference type="Proteomes" id="UP000658514"/>
    </source>
</evidence>
<dbReference type="PROSITE" id="PS50005">
    <property type="entry name" value="TPR"/>
    <property type="match status" value="9"/>
</dbReference>
<dbReference type="Gene3D" id="1.25.40.10">
    <property type="entry name" value="Tetratricopeptide repeat domain"/>
    <property type="match status" value="3"/>
</dbReference>
<dbReference type="InterPro" id="IPR024983">
    <property type="entry name" value="CHAT_dom"/>
</dbReference>
<dbReference type="SUPFAM" id="SSF48452">
    <property type="entry name" value="TPR-like"/>
    <property type="match status" value="3"/>
</dbReference>
<dbReference type="SMART" id="SM00028">
    <property type="entry name" value="TPR"/>
    <property type="match status" value="14"/>
</dbReference>
<feature type="repeat" description="TPR" evidence="1">
    <location>
        <begin position="274"/>
        <end position="307"/>
    </location>
</feature>
<dbReference type="Pfam" id="PF12770">
    <property type="entry name" value="CHAT"/>
    <property type="match status" value="1"/>
</dbReference>
<feature type="repeat" description="TPR" evidence="1">
    <location>
        <begin position="354"/>
        <end position="387"/>
    </location>
</feature>
<evidence type="ECO:0000259" key="2">
    <source>
        <dbReference type="Pfam" id="PF12770"/>
    </source>
</evidence>
<evidence type="ECO:0000256" key="1">
    <source>
        <dbReference type="PROSITE-ProRule" id="PRU00339"/>
    </source>
</evidence>
<dbReference type="PROSITE" id="PS50293">
    <property type="entry name" value="TPR_REGION"/>
    <property type="match status" value="1"/>
</dbReference>
<feature type="domain" description="CHAT" evidence="2">
    <location>
        <begin position="834"/>
        <end position="1113"/>
    </location>
</feature>
<comment type="caution">
    <text evidence="3">The sequence shown here is derived from an EMBL/GenBank/DDBJ whole genome shotgun (WGS) entry which is preliminary data.</text>
</comment>
<organism evidence="3 4">
    <name type="scientific">Calothrix parietina FACHB-288</name>
    <dbReference type="NCBI Taxonomy" id="2692896"/>
    <lineage>
        <taxon>Bacteria</taxon>
        <taxon>Bacillati</taxon>
        <taxon>Cyanobacteriota</taxon>
        <taxon>Cyanophyceae</taxon>
        <taxon>Nostocales</taxon>
        <taxon>Calotrichaceae</taxon>
        <taxon>Calothrix</taxon>
    </lineage>
</organism>
<feature type="repeat" description="TPR" evidence="1">
    <location>
        <begin position="514"/>
        <end position="547"/>
    </location>
</feature>
<dbReference type="Proteomes" id="UP000658514">
    <property type="component" value="Unassembled WGS sequence"/>
</dbReference>